<dbReference type="AlphaFoldDB" id="A0A6I6EGC6"/>
<dbReference type="Gene3D" id="1.20.1440.60">
    <property type="entry name" value="23S rRNA-intervening sequence"/>
    <property type="match status" value="1"/>
</dbReference>
<dbReference type="Proteomes" id="UP000426424">
    <property type="component" value="Chromosome"/>
</dbReference>
<gene>
    <name evidence="1" type="ORF">E6P07_07055</name>
</gene>
<protein>
    <submittedName>
        <fullName evidence="1">Four helix bundle protein</fullName>
    </submittedName>
</protein>
<dbReference type="InterPro" id="IPR036583">
    <property type="entry name" value="23S_rRNA_IVS_sf"/>
</dbReference>
<organism evidence="1 2">
    <name type="scientific">Thermochromatium tepidum ATCC 43061</name>
    <dbReference type="NCBI Taxonomy" id="316276"/>
    <lineage>
        <taxon>Bacteria</taxon>
        <taxon>Pseudomonadati</taxon>
        <taxon>Pseudomonadota</taxon>
        <taxon>Gammaproteobacteria</taxon>
        <taxon>Chromatiales</taxon>
        <taxon>Chromatiaceae</taxon>
        <taxon>Thermochromatium</taxon>
    </lineage>
</organism>
<evidence type="ECO:0000313" key="1">
    <source>
        <dbReference type="EMBL" id="QGU33989.1"/>
    </source>
</evidence>
<dbReference type="CDD" id="cd16377">
    <property type="entry name" value="23S_rRNA_IVP_like"/>
    <property type="match status" value="1"/>
</dbReference>
<keyword evidence="2" id="KW-1185">Reference proteome</keyword>
<dbReference type="OrthoDB" id="160990at2"/>
<dbReference type="Pfam" id="PF05635">
    <property type="entry name" value="23S_rRNA_IVP"/>
    <property type="match status" value="1"/>
</dbReference>
<dbReference type="InterPro" id="IPR012657">
    <property type="entry name" value="23S_rRNA-intervening_sequence"/>
</dbReference>
<dbReference type="PANTHER" id="PTHR38471">
    <property type="entry name" value="FOUR HELIX BUNDLE PROTEIN"/>
    <property type="match status" value="1"/>
</dbReference>
<sequence>MGLHYRELMVWQKAMDLAKEVYRLAPNLPKEETYGMRSQITRAATSVPANIAEGWTRETEKDRAHFLAIAQGSLAETETLLTLCEELGWFPVDKTQTLRGLMNETGKILSTLRKKMRDPR</sequence>
<reference evidence="1 2" key="1">
    <citation type="submission" date="2019-12" db="EMBL/GenBank/DDBJ databases">
        <title>The complete genome of the thermophilic, anoxygenic phototrophic gammaproteobacterium Thermochromatium tepidum.</title>
        <authorList>
            <person name="Sattley W.M."/>
            <person name="Swingley W.D."/>
            <person name="Burchell B.M."/>
            <person name="Gurbani S.A."/>
            <person name="Kujawa C.M."/>
            <person name="Nuccio D.A."/>
            <person name="Schladweiler J."/>
            <person name="Shaffer K.N."/>
            <person name="Stokes L.M."/>
            <person name="Touchman J.W."/>
            <person name="Blankenship R.E."/>
            <person name="Madigan M.T."/>
        </authorList>
    </citation>
    <scope>NUCLEOTIDE SEQUENCE [LARGE SCALE GENOMIC DNA]</scope>
    <source>
        <strain evidence="1 2">ATCC 43061</strain>
    </source>
</reference>
<dbReference type="PANTHER" id="PTHR38471:SF2">
    <property type="entry name" value="FOUR HELIX BUNDLE PROTEIN"/>
    <property type="match status" value="1"/>
</dbReference>
<name>A0A6I6EGC6_THETI</name>
<accession>A0A6I6EGC6</accession>
<dbReference type="NCBIfam" id="TIGR02436">
    <property type="entry name" value="four helix bundle protein"/>
    <property type="match status" value="1"/>
</dbReference>
<dbReference type="EMBL" id="CP039268">
    <property type="protein sequence ID" value="QGU33989.1"/>
    <property type="molecule type" value="Genomic_DNA"/>
</dbReference>
<evidence type="ECO:0000313" key="2">
    <source>
        <dbReference type="Proteomes" id="UP000426424"/>
    </source>
</evidence>
<dbReference type="KEGG" id="ttp:E6P07_07055"/>
<proteinExistence type="predicted"/>
<dbReference type="SUPFAM" id="SSF158446">
    <property type="entry name" value="IVS-encoded protein-like"/>
    <property type="match status" value="1"/>
</dbReference>